<keyword evidence="8" id="KW-1185">Reference proteome</keyword>
<dbReference type="Proteomes" id="UP001169242">
    <property type="component" value="Unassembled WGS sequence"/>
</dbReference>
<keyword evidence="5" id="KW-0560">Oxidoreductase</keyword>
<proteinExistence type="inferred from homology"/>
<organism evidence="7 8">
    <name type="scientific">Holtiella tumoricola</name>
    <dbReference type="NCBI Taxonomy" id="3018743"/>
    <lineage>
        <taxon>Bacteria</taxon>
        <taxon>Bacillati</taxon>
        <taxon>Bacillota</taxon>
        <taxon>Clostridia</taxon>
        <taxon>Lachnospirales</taxon>
        <taxon>Cellulosilyticaceae</taxon>
        <taxon>Holtiella</taxon>
    </lineage>
</organism>
<evidence type="ECO:0000259" key="6">
    <source>
        <dbReference type="PROSITE" id="PS51387"/>
    </source>
</evidence>
<evidence type="ECO:0000256" key="2">
    <source>
        <dbReference type="ARBA" id="ARBA00005466"/>
    </source>
</evidence>
<keyword evidence="4" id="KW-0274">FAD</keyword>
<accession>A0AA42DKX5</accession>
<evidence type="ECO:0000256" key="3">
    <source>
        <dbReference type="ARBA" id="ARBA00022630"/>
    </source>
</evidence>
<dbReference type="AlphaFoldDB" id="A0AA42DKX5"/>
<comment type="similarity">
    <text evidence="2">Belongs to the oxygen-dependent FAD-linked oxidoreductase family.</text>
</comment>
<dbReference type="Pfam" id="PF01565">
    <property type="entry name" value="FAD_binding_4"/>
    <property type="match status" value="1"/>
</dbReference>
<dbReference type="InterPro" id="IPR016166">
    <property type="entry name" value="FAD-bd_PCMH"/>
</dbReference>
<dbReference type="GO" id="GO:0071949">
    <property type="term" value="F:FAD binding"/>
    <property type="evidence" value="ECO:0007669"/>
    <property type="project" value="InterPro"/>
</dbReference>
<dbReference type="RefSeq" id="WP_271011342.1">
    <property type="nucleotide sequence ID" value="NZ_JAQIFT010000016.1"/>
</dbReference>
<feature type="domain" description="FAD-binding PCMH-type" evidence="6">
    <location>
        <begin position="28"/>
        <end position="199"/>
    </location>
</feature>
<sequence>MTLEISGRVVTRENLVYEEARTMWNRAIEKYPLVIAFCKSSEDVAKSIKWAKAQGVPVRIRSGRHHYEGYSTGNGVLVIDVSEMNQIHLDEAKGEVTIEGGVRNRELYEAVCSKGYPFPGGGCPTVGVVGFALGGGWGYSARMLGLGCDAITHIELINAEGEVVVASKEQNADLFWALKGSGGGQFGVVVKMTFKLPKKREEATLIRIESHHVTRENQIKVFKLWQETIRELCPEANFKLSFYNSKEKGDGILLIGIHYGTREEAHRLAAPFIQLGHTLHVLVQTMSVLEINRWIQDAHPEYEHYKSSGRFVEQSLEEQHMHELLDMIKERAEGAVYTALSCYGLGGHLTSVKEDTASFAYRRCQYILGFQTVWEDNKDSDANKNWFVERFKVIEIMTQGSFVNFPGAEITNYLDAYYGKNQDDLIKIRKKYDKNNFFKFEQGL</sequence>
<evidence type="ECO:0000256" key="4">
    <source>
        <dbReference type="ARBA" id="ARBA00022827"/>
    </source>
</evidence>
<dbReference type="SUPFAM" id="SSF56176">
    <property type="entry name" value="FAD-binding/transporter-associated domain-like"/>
    <property type="match status" value="1"/>
</dbReference>
<dbReference type="PROSITE" id="PS51387">
    <property type="entry name" value="FAD_PCMH"/>
    <property type="match status" value="1"/>
</dbReference>
<dbReference type="InterPro" id="IPR050416">
    <property type="entry name" value="FAD-linked_Oxidoreductase"/>
</dbReference>
<gene>
    <name evidence="7" type="ORF">PBV87_04910</name>
</gene>
<comment type="caution">
    <text evidence="7">The sequence shown here is derived from an EMBL/GenBank/DDBJ whole genome shotgun (WGS) entry which is preliminary data.</text>
</comment>
<protein>
    <submittedName>
        <fullName evidence="7">FAD-binding oxidoreductase</fullName>
    </submittedName>
</protein>
<dbReference type="Gene3D" id="3.30.465.10">
    <property type="match status" value="1"/>
</dbReference>
<dbReference type="Gene3D" id="3.40.462.20">
    <property type="match status" value="1"/>
</dbReference>
<evidence type="ECO:0000313" key="8">
    <source>
        <dbReference type="Proteomes" id="UP001169242"/>
    </source>
</evidence>
<dbReference type="PANTHER" id="PTHR42973:SF39">
    <property type="entry name" value="FAD-BINDING PCMH-TYPE DOMAIN-CONTAINING PROTEIN"/>
    <property type="match status" value="1"/>
</dbReference>
<evidence type="ECO:0000256" key="1">
    <source>
        <dbReference type="ARBA" id="ARBA00001974"/>
    </source>
</evidence>
<dbReference type="Pfam" id="PF08031">
    <property type="entry name" value="BBE"/>
    <property type="match status" value="1"/>
</dbReference>
<dbReference type="GO" id="GO:0016491">
    <property type="term" value="F:oxidoreductase activity"/>
    <property type="evidence" value="ECO:0007669"/>
    <property type="project" value="UniProtKB-KW"/>
</dbReference>
<dbReference type="EMBL" id="JAQIFT010000016">
    <property type="protein sequence ID" value="MDA3730838.1"/>
    <property type="molecule type" value="Genomic_DNA"/>
</dbReference>
<reference evidence="7" key="1">
    <citation type="journal article" date="2023" name="Int. J. Syst. Evol. Microbiol.">
        <title>&lt;i&gt;Holtiella tumoricola&lt;/i&gt; gen. nov. sp. nov., isolated from a human clinical sample.</title>
        <authorList>
            <person name="Allen-Vercoe E."/>
            <person name="Daigneault M.C."/>
            <person name="Vancuren S.J."/>
            <person name="Cochrane K."/>
            <person name="O'Neal L.L."/>
            <person name="Sankaranarayanan K."/>
            <person name="Lawson P.A."/>
        </authorList>
    </citation>
    <scope>NUCLEOTIDE SEQUENCE</scope>
    <source>
        <strain evidence="7">CC70A</strain>
    </source>
</reference>
<keyword evidence="3" id="KW-0285">Flavoprotein</keyword>
<comment type="cofactor">
    <cofactor evidence="1">
        <name>FAD</name>
        <dbReference type="ChEBI" id="CHEBI:57692"/>
    </cofactor>
</comment>
<dbReference type="InterPro" id="IPR036318">
    <property type="entry name" value="FAD-bd_PCMH-like_sf"/>
</dbReference>
<dbReference type="InterPro" id="IPR012951">
    <property type="entry name" value="BBE"/>
</dbReference>
<evidence type="ECO:0000256" key="5">
    <source>
        <dbReference type="ARBA" id="ARBA00023002"/>
    </source>
</evidence>
<evidence type="ECO:0000313" key="7">
    <source>
        <dbReference type="EMBL" id="MDA3730838.1"/>
    </source>
</evidence>
<dbReference type="InterPro" id="IPR006094">
    <property type="entry name" value="Oxid_FAD_bind_N"/>
</dbReference>
<dbReference type="InterPro" id="IPR016169">
    <property type="entry name" value="FAD-bd_PCMH_sub2"/>
</dbReference>
<name>A0AA42DKX5_9FIRM</name>
<dbReference type="PANTHER" id="PTHR42973">
    <property type="entry name" value="BINDING OXIDOREDUCTASE, PUTATIVE (AFU_ORTHOLOGUE AFUA_1G17690)-RELATED"/>
    <property type="match status" value="1"/>
</dbReference>